<keyword evidence="3" id="KW-0328">Glycosyltransferase</keyword>
<feature type="transmembrane region" description="Helical" evidence="8">
    <location>
        <begin position="58"/>
        <end position="77"/>
    </location>
</feature>
<feature type="transmembrane region" description="Helical" evidence="8">
    <location>
        <begin position="169"/>
        <end position="192"/>
    </location>
</feature>
<evidence type="ECO:0000256" key="4">
    <source>
        <dbReference type="ARBA" id="ARBA00022679"/>
    </source>
</evidence>
<feature type="transmembrane region" description="Helical" evidence="8">
    <location>
        <begin position="430"/>
        <end position="449"/>
    </location>
</feature>
<feature type="transmembrane region" description="Helical" evidence="8">
    <location>
        <begin position="228"/>
        <end position="257"/>
    </location>
</feature>
<feature type="transmembrane region" description="Helical" evidence="8">
    <location>
        <begin position="269"/>
        <end position="288"/>
    </location>
</feature>
<evidence type="ECO:0000313" key="10">
    <source>
        <dbReference type="Proteomes" id="UP000094828"/>
    </source>
</evidence>
<dbReference type="AlphaFoldDB" id="A0A1C3E851"/>
<dbReference type="Proteomes" id="UP000094828">
    <property type="component" value="Unassembled WGS sequence"/>
</dbReference>
<dbReference type="GO" id="GO:0009103">
    <property type="term" value="P:lipopolysaccharide biosynthetic process"/>
    <property type="evidence" value="ECO:0007669"/>
    <property type="project" value="UniProtKB-ARBA"/>
</dbReference>
<evidence type="ECO:0000256" key="2">
    <source>
        <dbReference type="ARBA" id="ARBA00022475"/>
    </source>
</evidence>
<dbReference type="PANTHER" id="PTHR33908">
    <property type="entry name" value="MANNOSYLTRANSFERASE YKCB-RELATED"/>
    <property type="match status" value="1"/>
</dbReference>
<evidence type="ECO:0000256" key="1">
    <source>
        <dbReference type="ARBA" id="ARBA00004651"/>
    </source>
</evidence>
<dbReference type="GO" id="GO:0016763">
    <property type="term" value="F:pentosyltransferase activity"/>
    <property type="evidence" value="ECO:0007669"/>
    <property type="project" value="TreeGrafter"/>
</dbReference>
<comment type="caution">
    <text evidence="9">The sequence shown here is derived from an EMBL/GenBank/DDBJ whole genome shotgun (WGS) entry which is preliminary data.</text>
</comment>
<feature type="transmembrane region" description="Helical" evidence="8">
    <location>
        <begin position="404"/>
        <end position="424"/>
    </location>
</feature>
<gene>
    <name evidence="9" type="ORF">A6X21_08900</name>
</gene>
<proteinExistence type="predicted"/>
<protein>
    <recommendedName>
        <fullName evidence="11">Glycosyltransferase RgtA/B/C/D-like domain-containing protein</fullName>
    </recommendedName>
</protein>
<keyword evidence="10" id="KW-1185">Reference proteome</keyword>
<sequence length="486" mass="54465">MINCPADRIDLVSLWFSAIDLVPTGKLYWTVTLSMNSFLTQHQPPSAAQPSSTFRLDWLCWTALALTLILRVGWMVLKPESLAIDRDAYLLLAQNLVHGEGFCGPGGVPTAFRPPLFPLLLAPLLWLANVTWAVAILQLSLSLVLTWATIRTTQLLTIDRASGEDTRDGWHAAGGWAGMIVAIDPLLLLYSTQPMTEILAATLIMLLSLQLAQALIHPASLTLSRLMLAGLMAGCAPLARPALLLLLPWFLIGMGWIGSQHAPHRSPRLFLRIVMILAGFALIAPGIWMTRNQLVMGEPIVTTTHGGYTLWLANNPVIQELEEIKGTSIWPDEKFREWEARNREKLDGLSEVEQDKLQQGWAWQTIRRNPEAFTRSALLRMAFFWSPVPQSMFQNRVPWGLMELLFFSYGLFAMMACLGTIELLRSHRVFGVWLVGTVCLVMLPHVFYFSNARMRAPIEPLLAIPAAIYLVKLLQPLIRRTHIPED</sequence>
<keyword evidence="4" id="KW-0808">Transferase</keyword>
<reference evidence="9 10" key="1">
    <citation type="submission" date="2016-05" db="EMBL/GenBank/DDBJ databases">
        <title>Genomic and physiological characterization of Planctopirus sp. isolated from fresh water lake.</title>
        <authorList>
            <person name="Subhash Y."/>
            <person name="Ramana C."/>
        </authorList>
    </citation>
    <scope>NUCLEOTIDE SEQUENCE [LARGE SCALE GENOMIC DNA]</scope>
    <source>
        <strain evidence="9 10">JC280</strain>
    </source>
</reference>
<evidence type="ECO:0000256" key="7">
    <source>
        <dbReference type="ARBA" id="ARBA00023136"/>
    </source>
</evidence>
<accession>A0A1C3E851</accession>
<dbReference type="STRING" id="1841610.A6X21_08900"/>
<dbReference type="GO" id="GO:0005886">
    <property type="term" value="C:plasma membrane"/>
    <property type="evidence" value="ECO:0007669"/>
    <property type="project" value="UniProtKB-SubCell"/>
</dbReference>
<feature type="transmembrane region" description="Helical" evidence="8">
    <location>
        <begin position="198"/>
        <end position="216"/>
    </location>
</feature>
<evidence type="ECO:0000256" key="8">
    <source>
        <dbReference type="SAM" id="Phobius"/>
    </source>
</evidence>
<dbReference type="PANTHER" id="PTHR33908:SF11">
    <property type="entry name" value="MEMBRANE PROTEIN"/>
    <property type="match status" value="1"/>
</dbReference>
<evidence type="ECO:0000256" key="5">
    <source>
        <dbReference type="ARBA" id="ARBA00022692"/>
    </source>
</evidence>
<comment type="subcellular location">
    <subcellularLocation>
        <location evidence="1">Cell membrane</location>
        <topology evidence="1">Multi-pass membrane protein</topology>
    </subcellularLocation>
</comment>
<organism evidence="9 10">
    <name type="scientific">Planctopirus hydrillae</name>
    <dbReference type="NCBI Taxonomy" id="1841610"/>
    <lineage>
        <taxon>Bacteria</taxon>
        <taxon>Pseudomonadati</taxon>
        <taxon>Planctomycetota</taxon>
        <taxon>Planctomycetia</taxon>
        <taxon>Planctomycetales</taxon>
        <taxon>Planctomycetaceae</taxon>
        <taxon>Planctopirus</taxon>
    </lineage>
</organism>
<keyword evidence="7 8" id="KW-0472">Membrane</keyword>
<keyword evidence="5 8" id="KW-0812">Transmembrane</keyword>
<dbReference type="InterPro" id="IPR050297">
    <property type="entry name" value="LipidA_mod_glycosyltrf_83"/>
</dbReference>
<keyword evidence="2" id="KW-1003">Cell membrane</keyword>
<evidence type="ECO:0000256" key="6">
    <source>
        <dbReference type="ARBA" id="ARBA00022989"/>
    </source>
</evidence>
<dbReference type="EMBL" id="LYDR01000130">
    <property type="protein sequence ID" value="ODA29401.1"/>
    <property type="molecule type" value="Genomic_DNA"/>
</dbReference>
<feature type="transmembrane region" description="Helical" evidence="8">
    <location>
        <begin position="124"/>
        <end position="148"/>
    </location>
</feature>
<evidence type="ECO:0000256" key="3">
    <source>
        <dbReference type="ARBA" id="ARBA00022676"/>
    </source>
</evidence>
<keyword evidence="6 8" id="KW-1133">Transmembrane helix</keyword>
<evidence type="ECO:0008006" key="11">
    <source>
        <dbReference type="Google" id="ProtNLM"/>
    </source>
</evidence>
<evidence type="ECO:0000313" key="9">
    <source>
        <dbReference type="EMBL" id="ODA29401.1"/>
    </source>
</evidence>
<name>A0A1C3E851_9PLAN</name>